<dbReference type="EMBL" id="BIFR01000001">
    <property type="protein sequence ID" value="GCE14024.1"/>
    <property type="molecule type" value="Genomic_DNA"/>
</dbReference>
<evidence type="ECO:0000256" key="6">
    <source>
        <dbReference type="ARBA" id="ARBA00023136"/>
    </source>
</evidence>
<dbReference type="CDD" id="cd06261">
    <property type="entry name" value="TM_PBP2"/>
    <property type="match status" value="1"/>
</dbReference>
<evidence type="ECO:0000313" key="11">
    <source>
        <dbReference type="Proteomes" id="UP000287352"/>
    </source>
</evidence>
<dbReference type="PANTHER" id="PTHR30193:SF37">
    <property type="entry name" value="INNER MEMBRANE ABC TRANSPORTER PERMEASE PROTEIN YCJO"/>
    <property type="match status" value="1"/>
</dbReference>
<evidence type="ECO:0000256" key="5">
    <source>
        <dbReference type="ARBA" id="ARBA00022989"/>
    </source>
</evidence>
<dbReference type="AlphaFoldDB" id="A0A402A4E1"/>
<dbReference type="PANTHER" id="PTHR30193">
    <property type="entry name" value="ABC TRANSPORTER PERMEASE PROTEIN"/>
    <property type="match status" value="1"/>
</dbReference>
<feature type="transmembrane region" description="Helical" evidence="7">
    <location>
        <begin position="200"/>
        <end position="221"/>
    </location>
</feature>
<name>A0A402A4E1_9CHLR</name>
<accession>A0A402A4E1</accession>
<feature type="transmembrane region" description="Helical" evidence="7">
    <location>
        <begin position="115"/>
        <end position="136"/>
    </location>
</feature>
<evidence type="ECO:0000256" key="1">
    <source>
        <dbReference type="ARBA" id="ARBA00004651"/>
    </source>
</evidence>
<dbReference type="OrthoDB" id="9788108at2"/>
<keyword evidence="3" id="KW-1003">Cell membrane</keyword>
<keyword evidence="11" id="KW-1185">Reference proteome</keyword>
<keyword evidence="5 7" id="KW-1133">Transmembrane helix</keyword>
<evidence type="ECO:0000256" key="2">
    <source>
        <dbReference type="ARBA" id="ARBA00022448"/>
    </source>
</evidence>
<comment type="caution">
    <text evidence="10">The sequence shown here is derived from an EMBL/GenBank/DDBJ whole genome shotgun (WGS) entry which is preliminary data.</text>
</comment>
<evidence type="ECO:0000256" key="4">
    <source>
        <dbReference type="ARBA" id="ARBA00022692"/>
    </source>
</evidence>
<gene>
    <name evidence="10" type="primary">lacF</name>
    <name evidence="10" type="ORF">KTT_38830</name>
</gene>
<feature type="transmembrane region" description="Helical" evidence="7">
    <location>
        <begin position="254"/>
        <end position="273"/>
    </location>
</feature>
<dbReference type="Pfam" id="PF00528">
    <property type="entry name" value="BPD_transp_1"/>
    <property type="match status" value="1"/>
</dbReference>
<keyword evidence="4 7" id="KW-0812">Transmembrane</keyword>
<evidence type="ECO:0000259" key="9">
    <source>
        <dbReference type="PROSITE" id="PS50928"/>
    </source>
</evidence>
<dbReference type="RefSeq" id="WP_126581505.1">
    <property type="nucleotide sequence ID" value="NZ_BIFR01000001.1"/>
</dbReference>
<dbReference type="GO" id="GO:0005886">
    <property type="term" value="C:plasma membrane"/>
    <property type="evidence" value="ECO:0007669"/>
    <property type="project" value="UniProtKB-SubCell"/>
</dbReference>
<comment type="similarity">
    <text evidence="7">Belongs to the binding-protein-dependent transport system permease family.</text>
</comment>
<feature type="region of interest" description="Disordered" evidence="8">
    <location>
        <begin position="1"/>
        <end position="22"/>
    </location>
</feature>
<evidence type="ECO:0000256" key="7">
    <source>
        <dbReference type="RuleBase" id="RU363032"/>
    </source>
</evidence>
<dbReference type="Proteomes" id="UP000287352">
    <property type="component" value="Unassembled WGS sequence"/>
</dbReference>
<feature type="transmembrane region" description="Helical" evidence="7">
    <location>
        <begin position="311"/>
        <end position="331"/>
    </location>
</feature>
<keyword evidence="2 7" id="KW-0813">Transport</keyword>
<dbReference type="SUPFAM" id="SSF161098">
    <property type="entry name" value="MetI-like"/>
    <property type="match status" value="1"/>
</dbReference>
<sequence length="335" mass="37038">MAQMQIEPTAVRDGTQPRSAKRRDRRTAWQVLKANSGFLFILPAVLIFLIFGLYTVIYSIVLSFFQWNGFSGFSILPPSCTPPACQFVGLENYAEFLYKDPTVSSQFWQALQNNIIMAIVVTLGTIVVALPIAIALNRALWGQSLYRMVIMLPMVVQGIAIYYVWTFIYNSDGLLNAVLKAIGLGWLQAQNGWLSDPGRALPSLIVVMIWGAVPLATLLYLTGLQSIGQELFEAATIDGANAFQVLWSIIWPRLKPTTVIIIILSINSVLQSYEQVYLMTNGGPAGHTSVVGLQIFNFGFGAQRELGTASAMSWILFVGVFIVALINLRVFRSDD</sequence>
<evidence type="ECO:0000313" key="10">
    <source>
        <dbReference type="EMBL" id="GCE14024.1"/>
    </source>
</evidence>
<dbReference type="InterPro" id="IPR051393">
    <property type="entry name" value="ABC_transporter_permease"/>
</dbReference>
<protein>
    <submittedName>
        <fullName evidence="10">Sugar ABC transporter permease</fullName>
    </submittedName>
</protein>
<dbReference type="InterPro" id="IPR035906">
    <property type="entry name" value="MetI-like_sf"/>
</dbReference>
<dbReference type="InterPro" id="IPR000515">
    <property type="entry name" value="MetI-like"/>
</dbReference>
<organism evidence="10 11">
    <name type="scientific">Tengunoibacter tsumagoiensis</name>
    <dbReference type="NCBI Taxonomy" id="2014871"/>
    <lineage>
        <taxon>Bacteria</taxon>
        <taxon>Bacillati</taxon>
        <taxon>Chloroflexota</taxon>
        <taxon>Ktedonobacteria</taxon>
        <taxon>Ktedonobacterales</taxon>
        <taxon>Dictyobacteraceae</taxon>
        <taxon>Tengunoibacter</taxon>
    </lineage>
</organism>
<reference evidence="11" key="1">
    <citation type="submission" date="2018-12" db="EMBL/GenBank/DDBJ databases">
        <title>Tengunoibacter tsumagoiensis gen. nov., sp. nov., Dictyobacter kobayashii sp. nov., D. alpinus sp. nov., and D. joshuensis sp. nov. and description of Dictyobacteraceae fam. nov. within the order Ktedonobacterales isolated from Tengu-no-mugimeshi.</title>
        <authorList>
            <person name="Wang C.M."/>
            <person name="Zheng Y."/>
            <person name="Sakai Y."/>
            <person name="Toyoda A."/>
            <person name="Minakuchi Y."/>
            <person name="Abe K."/>
            <person name="Yokota A."/>
            <person name="Yabe S."/>
        </authorList>
    </citation>
    <scope>NUCLEOTIDE SEQUENCE [LARGE SCALE GENOMIC DNA]</scope>
    <source>
        <strain evidence="11">Uno3</strain>
    </source>
</reference>
<feature type="transmembrane region" description="Helical" evidence="7">
    <location>
        <begin position="38"/>
        <end position="65"/>
    </location>
</feature>
<comment type="subcellular location">
    <subcellularLocation>
        <location evidence="1 7">Cell membrane</location>
        <topology evidence="1 7">Multi-pass membrane protein</topology>
    </subcellularLocation>
</comment>
<feature type="domain" description="ABC transmembrane type-1" evidence="9">
    <location>
        <begin position="111"/>
        <end position="327"/>
    </location>
</feature>
<dbReference type="Gene3D" id="1.10.3720.10">
    <property type="entry name" value="MetI-like"/>
    <property type="match status" value="1"/>
</dbReference>
<dbReference type="GO" id="GO:0055085">
    <property type="term" value="P:transmembrane transport"/>
    <property type="evidence" value="ECO:0007669"/>
    <property type="project" value="InterPro"/>
</dbReference>
<evidence type="ECO:0000256" key="3">
    <source>
        <dbReference type="ARBA" id="ARBA00022475"/>
    </source>
</evidence>
<dbReference type="PROSITE" id="PS50928">
    <property type="entry name" value="ABC_TM1"/>
    <property type="match status" value="1"/>
</dbReference>
<evidence type="ECO:0000256" key="8">
    <source>
        <dbReference type="SAM" id="MobiDB-lite"/>
    </source>
</evidence>
<keyword evidence="6 7" id="KW-0472">Membrane</keyword>
<proteinExistence type="inferred from homology"/>
<feature type="transmembrane region" description="Helical" evidence="7">
    <location>
        <begin position="148"/>
        <end position="168"/>
    </location>
</feature>